<dbReference type="Pfam" id="PF13359">
    <property type="entry name" value="DDE_Tnp_4"/>
    <property type="match status" value="1"/>
</dbReference>
<accession>A0ABR8Y4Z9</accession>
<comment type="caution">
    <text evidence="4">The sequence shown here is derived from an EMBL/GenBank/DDBJ whole genome shotgun (WGS) entry which is preliminary data.</text>
</comment>
<proteinExistence type="predicted"/>
<dbReference type="InterPro" id="IPR027806">
    <property type="entry name" value="HARBI1_dom"/>
</dbReference>
<gene>
    <name evidence="4" type="ORF">H9625_02260</name>
</gene>
<evidence type="ECO:0000256" key="2">
    <source>
        <dbReference type="ARBA" id="ARBA00022723"/>
    </source>
</evidence>
<evidence type="ECO:0000259" key="3">
    <source>
        <dbReference type="Pfam" id="PF13359"/>
    </source>
</evidence>
<name>A0ABR8Y4Z9_9BACT</name>
<organism evidence="4 5">
    <name type="scientific">Phocaeicola intestinalis</name>
    <dbReference type="NCBI Taxonomy" id="2762212"/>
    <lineage>
        <taxon>Bacteria</taxon>
        <taxon>Pseudomonadati</taxon>
        <taxon>Bacteroidota</taxon>
        <taxon>Bacteroidia</taxon>
        <taxon>Bacteroidales</taxon>
        <taxon>Bacteroidaceae</taxon>
        <taxon>Phocaeicola</taxon>
    </lineage>
</organism>
<sequence>MIRKQKERYSGKKKRHTVKNAVIVTMACLVIFVSQTVSGKTHDKKMADTMYSFPVPCTLYQDTGYQGYEPEGVEIIQPVKKPKGKELSRQDKEYNKKVSAIRVRIEHAIGSAKVMRIVKDECRLRANNFVENIFSTCMALHNLRIKINPWNYHN</sequence>
<dbReference type="EMBL" id="JACSPP010000004">
    <property type="protein sequence ID" value="MBD8039285.1"/>
    <property type="molecule type" value="Genomic_DNA"/>
</dbReference>
<dbReference type="Proteomes" id="UP000620874">
    <property type="component" value="Unassembled WGS sequence"/>
</dbReference>
<evidence type="ECO:0000313" key="4">
    <source>
        <dbReference type="EMBL" id="MBD8039285.1"/>
    </source>
</evidence>
<comment type="cofactor">
    <cofactor evidence="1">
        <name>a divalent metal cation</name>
        <dbReference type="ChEBI" id="CHEBI:60240"/>
    </cofactor>
</comment>
<dbReference type="RefSeq" id="WP_191762872.1">
    <property type="nucleotide sequence ID" value="NZ_JACSPP010000004.1"/>
</dbReference>
<feature type="domain" description="DDE Tnp4" evidence="3">
    <location>
        <begin position="4"/>
        <end position="142"/>
    </location>
</feature>
<evidence type="ECO:0000256" key="1">
    <source>
        <dbReference type="ARBA" id="ARBA00001968"/>
    </source>
</evidence>
<keyword evidence="5" id="KW-1185">Reference proteome</keyword>
<reference evidence="4 5" key="1">
    <citation type="submission" date="2020-08" db="EMBL/GenBank/DDBJ databases">
        <title>A Genomic Blueprint of the Chicken Gut Microbiome.</title>
        <authorList>
            <person name="Gilroy R."/>
            <person name="Ravi A."/>
            <person name="Getino M."/>
            <person name="Pursley I."/>
            <person name="Horton D.L."/>
            <person name="Alikhan N.-F."/>
            <person name="Baker D."/>
            <person name="Gharbi K."/>
            <person name="Hall N."/>
            <person name="Watson M."/>
            <person name="Adriaenssens E.M."/>
            <person name="Foster-Nyarko E."/>
            <person name="Jarju S."/>
            <person name="Secka A."/>
            <person name="Antonio M."/>
            <person name="Oren A."/>
            <person name="Chaudhuri R."/>
            <person name="La Ragione R.M."/>
            <person name="Hildebrand F."/>
            <person name="Pallen M.J."/>
        </authorList>
    </citation>
    <scope>NUCLEOTIDE SEQUENCE [LARGE SCALE GENOMIC DNA]</scope>
    <source>
        <strain evidence="4 5">Sa1CVN1</strain>
    </source>
</reference>
<evidence type="ECO:0000313" key="5">
    <source>
        <dbReference type="Proteomes" id="UP000620874"/>
    </source>
</evidence>
<protein>
    <submittedName>
        <fullName evidence="4">Transposase</fullName>
    </submittedName>
</protein>
<keyword evidence="2" id="KW-0479">Metal-binding</keyword>